<name>A0ABW4KIG6_9BACI</name>
<comment type="caution">
    <text evidence="13">The sequence shown here is derived from an EMBL/GenBank/DDBJ whole genome shotgun (WGS) entry which is preliminary data.</text>
</comment>
<dbReference type="EC" id="1.2.1.70" evidence="3 8"/>
<evidence type="ECO:0000259" key="11">
    <source>
        <dbReference type="Pfam" id="PF01488"/>
    </source>
</evidence>
<dbReference type="NCBIfam" id="TIGR01035">
    <property type="entry name" value="hemA"/>
    <property type="match status" value="1"/>
</dbReference>
<dbReference type="EMBL" id="JBHUEO010000035">
    <property type="protein sequence ID" value="MFD1707494.1"/>
    <property type="molecule type" value="Genomic_DNA"/>
</dbReference>
<comment type="similarity">
    <text evidence="2 8 9">Belongs to the glutamyl-tRNA reductase family.</text>
</comment>
<dbReference type="Pfam" id="PF05201">
    <property type="entry name" value="GlutR_N"/>
    <property type="match status" value="1"/>
</dbReference>
<dbReference type="InterPro" id="IPR018214">
    <property type="entry name" value="GluRdtase_CS"/>
</dbReference>
<protein>
    <recommendedName>
        <fullName evidence="3 8">Glutamyl-tRNA reductase</fullName>
        <shortName evidence="8">GluTR</shortName>
        <ecNumber evidence="3 8">1.2.1.70</ecNumber>
    </recommendedName>
</protein>
<evidence type="ECO:0000256" key="2">
    <source>
        <dbReference type="ARBA" id="ARBA00005916"/>
    </source>
</evidence>
<evidence type="ECO:0000313" key="14">
    <source>
        <dbReference type="Proteomes" id="UP001597301"/>
    </source>
</evidence>
<evidence type="ECO:0000256" key="1">
    <source>
        <dbReference type="ARBA" id="ARBA00005059"/>
    </source>
</evidence>
<dbReference type="SUPFAM" id="SSF51735">
    <property type="entry name" value="NAD(P)-binding Rossmann-fold domains"/>
    <property type="match status" value="1"/>
</dbReference>
<dbReference type="Pfam" id="PF01488">
    <property type="entry name" value="Shikimate_DH"/>
    <property type="match status" value="1"/>
</dbReference>
<comment type="subunit">
    <text evidence="8">Homodimer.</text>
</comment>
<comment type="catalytic activity">
    <reaction evidence="7 8 9">
        <text>(S)-4-amino-5-oxopentanoate + tRNA(Glu) + NADP(+) = L-glutamyl-tRNA(Glu) + NADPH + H(+)</text>
        <dbReference type="Rhea" id="RHEA:12344"/>
        <dbReference type="Rhea" id="RHEA-COMP:9663"/>
        <dbReference type="Rhea" id="RHEA-COMP:9680"/>
        <dbReference type="ChEBI" id="CHEBI:15378"/>
        <dbReference type="ChEBI" id="CHEBI:57501"/>
        <dbReference type="ChEBI" id="CHEBI:57783"/>
        <dbReference type="ChEBI" id="CHEBI:58349"/>
        <dbReference type="ChEBI" id="CHEBI:78442"/>
        <dbReference type="ChEBI" id="CHEBI:78520"/>
        <dbReference type="EC" id="1.2.1.70"/>
    </reaction>
</comment>
<organism evidence="13 14">
    <name type="scientific">Siminovitchia sediminis</name>
    <dbReference type="NCBI Taxonomy" id="1274353"/>
    <lineage>
        <taxon>Bacteria</taxon>
        <taxon>Bacillati</taxon>
        <taxon>Bacillota</taxon>
        <taxon>Bacilli</taxon>
        <taxon>Bacillales</taxon>
        <taxon>Bacillaceae</taxon>
        <taxon>Siminovitchia</taxon>
    </lineage>
</organism>
<feature type="binding site" evidence="8">
    <location>
        <begin position="49"/>
        <end position="52"/>
    </location>
    <ligand>
        <name>substrate</name>
    </ligand>
</feature>
<dbReference type="SUPFAM" id="SSF69742">
    <property type="entry name" value="Glutamyl tRNA-reductase catalytic, N-terminal domain"/>
    <property type="match status" value="1"/>
</dbReference>
<dbReference type="RefSeq" id="WP_380774215.1">
    <property type="nucleotide sequence ID" value="NZ_JBHUEO010000035.1"/>
</dbReference>
<feature type="site" description="Important for activity" evidence="8">
    <location>
        <position position="99"/>
    </location>
</feature>
<evidence type="ECO:0000256" key="6">
    <source>
        <dbReference type="ARBA" id="ARBA00023244"/>
    </source>
</evidence>
<dbReference type="GO" id="GO:0008883">
    <property type="term" value="F:glutamyl-tRNA reductase activity"/>
    <property type="evidence" value="ECO:0007669"/>
    <property type="project" value="UniProtKB-EC"/>
</dbReference>
<dbReference type="PANTHER" id="PTHR43013">
    <property type="entry name" value="GLUTAMYL-TRNA REDUCTASE"/>
    <property type="match status" value="1"/>
</dbReference>
<keyword evidence="6 8" id="KW-0627">Porphyrin biosynthesis</keyword>
<dbReference type="InterPro" id="IPR006151">
    <property type="entry name" value="Shikm_DH/Glu-tRNA_Rdtase"/>
</dbReference>
<evidence type="ECO:0000256" key="8">
    <source>
        <dbReference type="HAMAP-Rule" id="MF_00087"/>
    </source>
</evidence>
<feature type="binding site" evidence="8">
    <location>
        <position position="120"/>
    </location>
    <ligand>
        <name>substrate</name>
    </ligand>
</feature>
<dbReference type="Proteomes" id="UP001597301">
    <property type="component" value="Unassembled WGS sequence"/>
</dbReference>
<evidence type="ECO:0000313" key="13">
    <source>
        <dbReference type="EMBL" id="MFD1707494.1"/>
    </source>
</evidence>
<dbReference type="HAMAP" id="MF_00087">
    <property type="entry name" value="Glu_tRNA_reductase"/>
    <property type="match status" value="1"/>
</dbReference>
<evidence type="ECO:0000256" key="5">
    <source>
        <dbReference type="ARBA" id="ARBA00023002"/>
    </source>
</evidence>
<feature type="domain" description="Quinate/shikimate 5-dehydrogenase/glutamyl-tRNA reductase" evidence="11">
    <location>
        <begin position="172"/>
        <end position="305"/>
    </location>
</feature>
<dbReference type="InterPro" id="IPR036291">
    <property type="entry name" value="NAD(P)-bd_dom_sf"/>
</dbReference>
<keyword evidence="14" id="KW-1185">Reference proteome</keyword>
<evidence type="ECO:0000256" key="3">
    <source>
        <dbReference type="ARBA" id="ARBA00012970"/>
    </source>
</evidence>
<dbReference type="Gene3D" id="3.30.460.30">
    <property type="entry name" value="Glutamyl-tRNA reductase, N-terminal domain"/>
    <property type="match status" value="1"/>
</dbReference>
<comment type="domain">
    <text evidence="8">Possesses an unusual extended V-shaped dimeric structure with each monomer consisting of three distinct domains arranged along a curved 'spinal' alpha-helix. The N-terminal catalytic domain specifically recognizes the glutamate moiety of the substrate. The second domain is the NADPH-binding domain, and the third C-terminal domain is responsible for dimerization.</text>
</comment>
<keyword evidence="5 8" id="KW-0560">Oxidoreductase</keyword>
<evidence type="ECO:0000259" key="12">
    <source>
        <dbReference type="Pfam" id="PF05201"/>
    </source>
</evidence>
<feature type="active site" description="Nucleophile" evidence="8">
    <location>
        <position position="50"/>
    </location>
</feature>
<dbReference type="PANTHER" id="PTHR43013:SF1">
    <property type="entry name" value="GLUTAMYL-TRNA REDUCTASE"/>
    <property type="match status" value="1"/>
</dbReference>
<keyword evidence="4 8" id="KW-0521">NADP</keyword>
<dbReference type="PROSITE" id="PS00747">
    <property type="entry name" value="GLUTR"/>
    <property type="match status" value="1"/>
</dbReference>
<feature type="domain" description="Glutamyl-tRNA reductase N-terminal" evidence="12">
    <location>
        <begin position="6"/>
        <end position="156"/>
    </location>
</feature>
<dbReference type="Pfam" id="PF00745">
    <property type="entry name" value="GlutR_dimer"/>
    <property type="match status" value="1"/>
</dbReference>
<dbReference type="CDD" id="cd05213">
    <property type="entry name" value="NAD_bind_Glutamyl_tRNA_reduct"/>
    <property type="match status" value="1"/>
</dbReference>
<evidence type="ECO:0000259" key="10">
    <source>
        <dbReference type="Pfam" id="PF00745"/>
    </source>
</evidence>
<feature type="binding site" evidence="8">
    <location>
        <position position="109"/>
    </location>
    <ligand>
        <name>substrate</name>
    </ligand>
</feature>
<comment type="miscellaneous">
    <text evidence="8">During catalysis, the active site Cys acts as a nucleophile attacking the alpha-carbonyl group of tRNA-bound glutamate with the formation of a thioester intermediate between enzyme and glutamate, and the concomitant release of tRNA(Glu). The thioester intermediate is finally reduced by direct hydride transfer from NADPH, to form the product GSA.</text>
</comment>
<gene>
    <name evidence="8 13" type="primary">hemA</name>
    <name evidence="13" type="ORF">ACFSCZ_12240</name>
</gene>
<accession>A0ABW4KIG6</accession>
<dbReference type="InterPro" id="IPR036453">
    <property type="entry name" value="GluRdtase_dimer_dom_sf"/>
</dbReference>
<dbReference type="InterPro" id="IPR036343">
    <property type="entry name" value="GluRdtase_N_sf"/>
</dbReference>
<dbReference type="Gene3D" id="3.40.50.720">
    <property type="entry name" value="NAD(P)-binding Rossmann-like Domain"/>
    <property type="match status" value="1"/>
</dbReference>
<sequence length="446" mass="50177">MTVLVVGLNHTSASLSIRELLHFSKEEKESLEKKLISNCGISECVVISTCNRTEVYAVADRLALAEGLIKSCLLKKAAADSKKVEKSLYVKRNDEAITHLFTVICGLDSIVVGETQILGQVKEAFFQSQKAGCTGTIFNRLFQQAITAGKRAHTATGIGEQAVSVSYAAVQLLKQQVPRLDQKQTLMIGAGEMCRLAARHVQSEGCTRLTFANRTLHRAQKLAGQFGGTACSLEEGFRLMEQADIIICSVHKRDYLLRSSDMHDVIAKRKRPLYVIDLGVPRNVDPDIARYETVHLYDVDHLNGVIESNSRRRLEEAQKIKRMIQEELADFHEWKQTLPVIPLIRELQENASQLEVEAMRNINNKLPNLTEREKEVIRKFARMISNQLIRQPILMMKEIASEEMDQAQKAEYLAFASRLLGLESEFYTDLGRSRAQVSEMLKDTGS</sequence>
<dbReference type="SUPFAM" id="SSF69075">
    <property type="entry name" value="Glutamyl tRNA-reductase dimerization domain"/>
    <property type="match status" value="1"/>
</dbReference>
<evidence type="ECO:0000256" key="7">
    <source>
        <dbReference type="ARBA" id="ARBA00047464"/>
    </source>
</evidence>
<feature type="binding site" evidence="8">
    <location>
        <begin position="114"/>
        <end position="116"/>
    </location>
    <ligand>
        <name>substrate</name>
    </ligand>
</feature>
<reference evidence="14" key="1">
    <citation type="journal article" date="2019" name="Int. J. Syst. Evol. Microbiol.">
        <title>The Global Catalogue of Microorganisms (GCM) 10K type strain sequencing project: providing services to taxonomists for standard genome sequencing and annotation.</title>
        <authorList>
            <consortium name="The Broad Institute Genomics Platform"/>
            <consortium name="The Broad Institute Genome Sequencing Center for Infectious Disease"/>
            <person name="Wu L."/>
            <person name="Ma J."/>
        </authorList>
    </citation>
    <scope>NUCLEOTIDE SEQUENCE [LARGE SCALE GENOMIC DNA]</scope>
    <source>
        <strain evidence="14">CGMCC 1.12295</strain>
    </source>
</reference>
<feature type="binding site" evidence="8">
    <location>
        <begin position="189"/>
        <end position="194"/>
    </location>
    <ligand>
        <name>NADP(+)</name>
        <dbReference type="ChEBI" id="CHEBI:58349"/>
    </ligand>
</feature>
<comment type="pathway">
    <text evidence="1 8 9">Porphyrin-containing compound metabolism; protoporphyrin-IX biosynthesis; 5-aminolevulinate from L-glutamyl-tRNA(Glu): step 1/2.</text>
</comment>
<proteinExistence type="inferred from homology"/>
<dbReference type="InterPro" id="IPR000343">
    <property type="entry name" value="4pyrrol_synth_GluRdtase"/>
</dbReference>
<comment type="function">
    <text evidence="8">Catalyzes the NADPH-dependent reduction of glutamyl-tRNA(Glu) to glutamate 1-semialdehyde (GSA).</text>
</comment>
<evidence type="ECO:0000256" key="4">
    <source>
        <dbReference type="ARBA" id="ARBA00022857"/>
    </source>
</evidence>
<dbReference type="InterPro" id="IPR015896">
    <property type="entry name" value="4pyrrol_synth_GluRdtase_dimer"/>
</dbReference>
<dbReference type="InterPro" id="IPR015895">
    <property type="entry name" value="4pyrrol_synth_GluRdtase_N"/>
</dbReference>
<feature type="domain" description="Tetrapyrrole biosynthesis glutamyl-tRNA reductase dimerisation" evidence="10">
    <location>
        <begin position="320"/>
        <end position="422"/>
    </location>
</feature>
<evidence type="ECO:0000256" key="9">
    <source>
        <dbReference type="RuleBase" id="RU000584"/>
    </source>
</evidence>
<dbReference type="PIRSF" id="PIRSF000445">
    <property type="entry name" value="4pyrrol_synth_GluRdtase"/>
    <property type="match status" value="1"/>
</dbReference>